<dbReference type="Proteomes" id="UP000198598">
    <property type="component" value="Unassembled WGS sequence"/>
</dbReference>
<evidence type="ECO:0000313" key="3">
    <source>
        <dbReference type="Proteomes" id="UP000198598"/>
    </source>
</evidence>
<feature type="transmembrane region" description="Helical" evidence="1">
    <location>
        <begin position="383"/>
        <end position="405"/>
    </location>
</feature>
<evidence type="ECO:0000256" key="1">
    <source>
        <dbReference type="SAM" id="Phobius"/>
    </source>
</evidence>
<feature type="transmembrane region" description="Helical" evidence="1">
    <location>
        <begin position="99"/>
        <end position="118"/>
    </location>
</feature>
<evidence type="ECO:0000313" key="2">
    <source>
        <dbReference type="EMBL" id="SFD64659.1"/>
    </source>
</evidence>
<organism evidence="2 3">
    <name type="scientific">Spirosoma endophyticum</name>
    <dbReference type="NCBI Taxonomy" id="662367"/>
    <lineage>
        <taxon>Bacteria</taxon>
        <taxon>Pseudomonadati</taxon>
        <taxon>Bacteroidota</taxon>
        <taxon>Cytophagia</taxon>
        <taxon>Cytophagales</taxon>
        <taxon>Cytophagaceae</taxon>
        <taxon>Spirosoma</taxon>
    </lineage>
</organism>
<feature type="transmembrane region" description="Helical" evidence="1">
    <location>
        <begin position="148"/>
        <end position="170"/>
    </location>
</feature>
<feature type="transmembrane region" description="Helical" evidence="1">
    <location>
        <begin position="125"/>
        <end position="142"/>
    </location>
</feature>
<feature type="transmembrane region" description="Helical" evidence="1">
    <location>
        <begin position="325"/>
        <end position="344"/>
    </location>
</feature>
<dbReference type="STRING" id="662367.SAMN05216167_10686"/>
<protein>
    <recommendedName>
        <fullName evidence="4">4-amino-4-deoxy-L-arabinose transferase</fullName>
    </recommendedName>
</protein>
<dbReference type="OrthoDB" id="938262at2"/>
<gene>
    <name evidence="2" type="ORF">SAMN05216167_10686</name>
</gene>
<feature type="transmembrane region" description="Helical" evidence="1">
    <location>
        <begin position="182"/>
        <end position="206"/>
    </location>
</feature>
<reference evidence="2 3" key="1">
    <citation type="submission" date="2016-10" db="EMBL/GenBank/DDBJ databases">
        <authorList>
            <person name="de Groot N.N."/>
        </authorList>
    </citation>
    <scope>NUCLEOTIDE SEQUENCE [LARGE SCALE GENOMIC DNA]</scope>
    <source>
        <strain evidence="2 3">DSM 26130</strain>
    </source>
</reference>
<dbReference type="RefSeq" id="WP_093828268.1">
    <property type="nucleotide sequence ID" value="NZ_FOLQ01000006.1"/>
</dbReference>
<proteinExistence type="predicted"/>
<evidence type="ECO:0008006" key="4">
    <source>
        <dbReference type="Google" id="ProtNLM"/>
    </source>
</evidence>
<accession>A0A1I1U1M0</accession>
<keyword evidence="1" id="KW-0472">Membrane</keyword>
<feature type="transmembrane region" description="Helical" evidence="1">
    <location>
        <begin position="277"/>
        <end position="296"/>
    </location>
</feature>
<keyword evidence="1" id="KW-0812">Transmembrane</keyword>
<keyword evidence="1" id="KW-1133">Transmembrane helix</keyword>
<name>A0A1I1U1M0_9BACT</name>
<keyword evidence="3" id="KW-1185">Reference proteome</keyword>
<sequence length="580" mass="65903">MNSAYISLRQALIARSTTVALALVVIPFLCFGLLLFTYVVNVPWMDDIETFLNFMLGYTGSHTIGEKLDWLLRPNNEHRMLVGKLITLALYKLTGTVNFRWLIFAAFAFFLGIVLVLYRVFRSINLPLIAFVPVPFLMLQPQSYLTTMWAITGMQHEVVIALVITSLFLLANGSRNQFAGGLGLQILASFSMSNGLFGWAAGAVLLATQRQWGRLGIWLVAGVGAVLFYFHDFQNAQGNDSSITFFLANPHLTFFGFFTFTGGLFDFFFESEIFRRSILPTIAGMILIPVMLWLLWRMNKSLLRGGWSSDTPKNQEQTALWKRRYFFTGCYTFLMVNAVIIAFLRPRFGYFVMLVSNYMIYPALLVSLLYLNVLSEEYQNRKIIRRWMTLGAGISLMVWGVWYVLRMPKVAYRKQELLTNAYNQKRNDVGLGASLGTTFAQSAQRWMDDAVAKGMYQYPAAFYTPYEQMLQEPIAGKPTSTIPLLVREHPDVDLVRTNAWRVPDGLSNACFIVKSTERTYLFPVPTLFSPKPFFLGRSIPVLESEILKTSLYPGTYKVGILLHPTQGPAIQYLDHTITVQ</sequence>
<feature type="transmembrane region" description="Helical" evidence="1">
    <location>
        <begin position="12"/>
        <end position="40"/>
    </location>
</feature>
<dbReference type="AlphaFoldDB" id="A0A1I1U1M0"/>
<feature type="transmembrane region" description="Helical" evidence="1">
    <location>
        <begin position="243"/>
        <end position="265"/>
    </location>
</feature>
<feature type="transmembrane region" description="Helical" evidence="1">
    <location>
        <begin position="350"/>
        <end position="371"/>
    </location>
</feature>
<feature type="transmembrane region" description="Helical" evidence="1">
    <location>
        <begin position="212"/>
        <end position="231"/>
    </location>
</feature>
<dbReference type="EMBL" id="FOLQ01000006">
    <property type="protein sequence ID" value="SFD64659.1"/>
    <property type="molecule type" value="Genomic_DNA"/>
</dbReference>